<keyword evidence="2" id="KW-1185">Reference proteome</keyword>
<evidence type="ECO:0008006" key="3">
    <source>
        <dbReference type="Google" id="ProtNLM"/>
    </source>
</evidence>
<accession>A0A371H0S5</accession>
<protein>
    <recommendedName>
        <fullName evidence="3">Retrotransposon gag domain-containing protein</fullName>
    </recommendedName>
</protein>
<dbReference type="Proteomes" id="UP000257109">
    <property type="component" value="Unassembled WGS sequence"/>
</dbReference>
<name>A0A371H0S5_MUCPR</name>
<reference evidence="1" key="1">
    <citation type="submission" date="2018-05" db="EMBL/GenBank/DDBJ databases">
        <title>Draft genome of Mucuna pruriens seed.</title>
        <authorList>
            <person name="Nnadi N.E."/>
            <person name="Vos R."/>
            <person name="Hasami M.H."/>
            <person name="Devisetty U.K."/>
            <person name="Aguiy J.C."/>
        </authorList>
    </citation>
    <scope>NUCLEOTIDE SEQUENCE [LARGE SCALE GENOMIC DNA]</scope>
    <source>
        <strain evidence="1">JCA_2017</strain>
    </source>
</reference>
<dbReference type="EMBL" id="QJKJ01003899">
    <property type="protein sequence ID" value="RDX96379.1"/>
    <property type="molecule type" value="Genomic_DNA"/>
</dbReference>
<organism evidence="1 2">
    <name type="scientific">Mucuna pruriens</name>
    <name type="common">Velvet bean</name>
    <name type="synonym">Dolichos pruriens</name>
    <dbReference type="NCBI Taxonomy" id="157652"/>
    <lineage>
        <taxon>Eukaryota</taxon>
        <taxon>Viridiplantae</taxon>
        <taxon>Streptophyta</taxon>
        <taxon>Embryophyta</taxon>
        <taxon>Tracheophyta</taxon>
        <taxon>Spermatophyta</taxon>
        <taxon>Magnoliopsida</taxon>
        <taxon>eudicotyledons</taxon>
        <taxon>Gunneridae</taxon>
        <taxon>Pentapetalae</taxon>
        <taxon>rosids</taxon>
        <taxon>fabids</taxon>
        <taxon>Fabales</taxon>
        <taxon>Fabaceae</taxon>
        <taxon>Papilionoideae</taxon>
        <taxon>50 kb inversion clade</taxon>
        <taxon>NPAAA clade</taxon>
        <taxon>indigoferoid/millettioid clade</taxon>
        <taxon>Phaseoleae</taxon>
        <taxon>Mucuna</taxon>
    </lineage>
</organism>
<comment type="caution">
    <text evidence="1">The sequence shown here is derived from an EMBL/GenBank/DDBJ whole genome shotgun (WGS) entry which is preliminary data.</text>
</comment>
<evidence type="ECO:0000313" key="1">
    <source>
        <dbReference type="EMBL" id="RDX96379.1"/>
    </source>
</evidence>
<dbReference type="OrthoDB" id="1731207at2759"/>
<proteinExistence type="predicted"/>
<gene>
    <name evidence="1" type="ORF">CR513_20972</name>
</gene>
<feature type="non-terminal residue" evidence="1">
    <location>
        <position position="1"/>
    </location>
</feature>
<evidence type="ECO:0000313" key="2">
    <source>
        <dbReference type="Proteomes" id="UP000257109"/>
    </source>
</evidence>
<sequence>MIKRITLSVCGMLTLSRTETTQTRFRTETLDLDGVRLDSDRTDLHLLNRQDAVLKHRALPREWNESVSSTYVPTRHRRPRKEHRRKEMDGMKCKLPPFLRESKPNSYLEWEMKVEKIFEYFDFNKRMKVKLVTIEFSGYTLVWWNEVLYDIIRMRRAIVET</sequence>
<dbReference type="AlphaFoldDB" id="A0A371H0S5"/>